<organism evidence="2 3">
    <name type="scientific">Phytophthora nicotianae P1976</name>
    <dbReference type="NCBI Taxonomy" id="1317066"/>
    <lineage>
        <taxon>Eukaryota</taxon>
        <taxon>Sar</taxon>
        <taxon>Stramenopiles</taxon>
        <taxon>Oomycota</taxon>
        <taxon>Peronosporomycetes</taxon>
        <taxon>Peronosporales</taxon>
        <taxon>Peronosporaceae</taxon>
        <taxon>Phytophthora</taxon>
    </lineage>
</organism>
<accession>A0A080Z483</accession>
<feature type="region of interest" description="Disordered" evidence="1">
    <location>
        <begin position="1"/>
        <end position="22"/>
    </location>
</feature>
<sequence length="50" mass="5375">MSGTTTPAPGTPGRQPATGNRNECWAVNGYPSVRKCSPNKQNWSEISRLA</sequence>
<feature type="compositionally biased region" description="Low complexity" evidence="1">
    <location>
        <begin position="1"/>
        <end position="19"/>
    </location>
</feature>
<proteinExistence type="predicted"/>
<evidence type="ECO:0000256" key="1">
    <source>
        <dbReference type="SAM" id="MobiDB-lite"/>
    </source>
</evidence>
<protein>
    <submittedName>
        <fullName evidence="2">Uncharacterized protein</fullName>
    </submittedName>
</protein>
<dbReference type="EMBL" id="ANJA01003777">
    <property type="protein sequence ID" value="ETO61444.1"/>
    <property type="molecule type" value="Genomic_DNA"/>
</dbReference>
<reference evidence="2 3" key="1">
    <citation type="submission" date="2013-11" db="EMBL/GenBank/DDBJ databases">
        <title>The Genome Sequence of Phytophthora parasitica P1976.</title>
        <authorList>
            <consortium name="The Broad Institute Genomics Platform"/>
            <person name="Russ C."/>
            <person name="Tyler B."/>
            <person name="Panabieres F."/>
            <person name="Shan W."/>
            <person name="Tripathy S."/>
            <person name="Grunwald N."/>
            <person name="Machado M."/>
            <person name="Johnson C.S."/>
            <person name="Walker B."/>
            <person name="Young S."/>
            <person name="Zeng Q."/>
            <person name="Gargeya S."/>
            <person name="Fitzgerald M."/>
            <person name="Haas B."/>
            <person name="Abouelleil A."/>
            <person name="Allen A.W."/>
            <person name="Alvarado L."/>
            <person name="Arachchi H.M."/>
            <person name="Berlin A.M."/>
            <person name="Chapman S.B."/>
            <person name="Gainer-Dewar J."/>
            <person name="Goldberg J."/>
            <person name="Griggs A."/>
            <person name="Gujja S."/>
            <person name="Hansen M."/>
            <person name="Howarth C."/>
            <person name="Imamovic A."/>
            <person name="Ireland A."/>
            <person name="Larimer J."/>
            <person name="McCowan C."/>
            <person name="Murphy C."/>
            <person name="Pearson M."/>
            <person name="Poon T.W."/>
            <person name="Priest M."/>
            <person name="Roberts A."/>
            <person name="Saif S."/>
            <person name="Shea T."/>
            <person name="Sisk P."/>
            <person name="Sykes S."/>
            <person name="Wortman J."/>
            <person name="Nusbaum C."/>
            <person name="Birren B."/>
        </authorList>
    </citation>
    <scope>NUCLEOTIDE SEQUENCE [LARGE SCALE GENOMIC DNA]</scope>
    <source>
        <strain evidence="2 3">P1976</strain>
    </source>
</reference>
<comment type="caution">
    <text evidence="2">The sequence shown here is derived from an EMBL/GenBank/DDBJ whole genome shotgun (WGS) entry which is preliminary data.</text>
</comment>
<dbReference type="Proteomes" id="UP000028582">
    <property type="component" value="Unassembled WGS sequence"/>
</dbReference>
<evidence type="ECO:0000313" key="3">
    <source>
        <dbReference type="Proteomes" id="UP000028582"/>
    </source>
</evidence>
<dbReference type="AlphaFoldDB" id="A0A080Z483"/>
<name>A0A080Z483_PHYNI</name>
<gene>
    <name evidence="2" type="ORF">F444_20542</name>
</gene>
<evidence type="ECO:0000313" key="2">
    <source>
        <dbReference type="EMBL" id="ETO61444.1"/>
    </source>
</evidence>